<protein>
    <submittedName>
        <fullName evidence="2">Uncharacterized protein</fullName>
    </submittedName>
</protein>
<reference evidence="2 3" key="1">
    <citation type="submission" date="2018-12" db="EMBL/GenBank/DDBJ databases">
        <title>Draft genome sequence of Haloarcula hispinica strain 18.1, an halophilic archaeon isolated from Chott El Jerid of Southern Tunisia.</title>
        <authorList>
            <person name="Najjari A."/>
            <person name="Ben Dhia O."/>
            <person name="Ferjani R."/>
            <person name="Mahjoubi M."/>
            <person name="Sghaier H."/>
            <person name="Elshahed M."/>
            <person name="Ouzari H.I."/>
            <person name="Cherid A."/>
            <person name="Youssef N."/>
        </authorList>
    </citation>
    <scope>NUCLEOTIDE SEQUENCE [LARGE SCALE GENOMIC DNA]</scope>
    <source>
        <strain evidence="2 3">18.1</strain>
    </source>
</reference>
<dbReference type="Proteomes" id="UP000293535">
    <property type="component" value="Unassembled WGS sequence"/>
</dbReference>
<accession>A0A482T5N5</accession>
<organism evidence="2 3">
    <name type="scientific">Haloarcula hispanica</name>
    <dbReference type="NCBI Taxonomy" id="51589"/>
    <lineage>
        <taxon>Archaea</taxon>
        <taxon>Methanobacteriati</taxon>
        <taxon>Methanobacteriota</taxon>
        <taxon>Stenosarchaea group</taxon>
        <taxon>Halobacteria</taxon>
        <taxon>Halobacteriales</taxon>
        <taxon>Haloarculaceae</taxon>
        <taxon>Haloarcula</taxon>
    </lineage>
</organism>
<name>A0A482T5N5_HALHI</name>
<evidence type="ECO:0000313" key="3">
    <source>
        <dbReference type="Proteomes" id="UP000293535"/>
    </source>
</evidence>
<feature type="region of interest" description="Disordered" evidence="1">
    <location>
        <begin position="1"/>
        <end position="29"/>
    </location>
</feature>
<comment type="caution">
    <text evidence="2">The sequence shown here is derived from an EMBL/GenBank/DDBJ whole genome shotgun (WGS) entry which is preliminary data.</text>
</comment>
<sequence length="66" mass="7428">MTRRRTRRPVGQATAGPRSHSSTARKRCGHKYSANDHTAIVAVENQCTPDRTMAVRSVYKSFQLLL</sequence>
<gene>
    <name evidence="2" type="ORF">ELS20_15045</name>
</gene>
<dbReference type="EMBL" id="RZIG01000002">
    <property type="protein sequence ID" value="RYJ11161.1"/>
    <property type="molecule type" value="Genomic_DNA"/>
</dbReference>
<proteinExistence type="predicted"/>
<dbReference type="AlphaFoldDB" id="A0A482T5N5"/>
<evidence type="ECO:0000313" key="2">
    <source>
        <dbReference type="EMBL" id="RYJ11161.1"/>
    </source>
</evidence>
<evidence type="ECO:0000256" key="1">
    <source>
        <dbReference type="SAM" id="MobiDB-lite"/>
    </source>
</evidence>